<dbReference type="InterPro" id="IPR049625">
    <property type="entry name" value="Glyco_transf_61_cat"/>
</dbReference>
<dbReference type="SMART" id="SM00271">
    <property type="entry name" value="DnaJ"/>
    <property type="match status" value="1"/>
</dbReference>
<organism evidence="4">
    <name type="scientific">Eubosmina coregoni</name>
    <dbReference type="NCBI Taxonomy" id="186181"/>
    <lineage>
        <taxon>Eukaryota</taxon>
        <taxon>Metazoa</taxon>
        <taxon>Ecdysozoa</taxon>
        <taxon>Arthropoda</taxon>
        <taxon>Crustacea</taxon>
        <taxon>Branchiopoda</taxon>
        <taxon>Diplostraca</taxon>
        <taxon>Cladocera</taxon>
        <taxon>Anomopoda</taxon>
        <taxon>Bosminidae</taxon>
        <taxon>Eubosmina</taxon>
    </lineage>
</organism>
<dbReference type="Pfam" id="PF01556">
    <property type="entry name" value="DnaJ_C"/>
    <property type="match status" value="1"/>
</dbReference>
<dbReference type="GO" id="GO:0051082">
    <property type="term" value="F:unfolded protein binding"/>
    <property type="evidence" value="ECO:0007669"/>
    <property type="project" value="InterPro"/>
</dbReference>
<dbReference type="Pfam" id="PF00226">
    <property type="entry name" value="DnaJ"/>
    <property type="match status" value="1"/>
</dbReference>
<dbReference type="EMBL" id="LR000063">
    <property type="protein sequence ID" value="SVE69682.1"/>
    <property type="molecule type" value="mRNA"/>
</dbReference>
<keyword evidence="2" id="KW-0325">Glycoprotein</keyword>
<dbReference type="GO" id="GO:0016757">
    <property type="term" value="F:glycosyltransferase activity"/>
    <property type="evidence" value="ECO:0007669"/>
    <property type="project" value="InterPro"/>
</dbReference>
<dbReference type="PANTHER" id="PTHR44298">
    <property type="entry name" value="DNAJ HOMOLOG SUBFAMILY B MEMBER 11"/>
    <property type="match status" value="1"/>
</dbReference>
<dbReference type="InterPro" id="IPR036869">
    <property type="entry name" value="J_dom_sf"/>
</dbReference>
<dbReference type="InterPro" id="IPR008971">
    <property type="entry name" value="HSP40/DnaJ_pept-bd"/>
</dbReference>
<evidence type="ECO:0000259" key="3">
    <source>
        <dbReference type="PROSITE" id="PS50076"/>
    </source>
</evidence>
<dbReference type="GO" id="GO:0006457">
    <property type="term" value="P:protein folding"/>
    <property type="evidence" value="ECO:0007669"/>
    <property type="project" value="InterPro"/>
</dbReference>
<dbReference type="PROSITE" id="PS00636">
    <property type="entry name" value="DNAJ_1"/>
    <property type="match status" value="1"/>
</dbReference>
<dbReference type="InterPro" id="IPR051736">
    <property type="entry name" value="DnaJ-B11-like"/>
</dbReference>
<evidence type="ECO:0000313" key="4">
    <source>
        <dbReference type="EMBL" id="SVE69682.1"/>
    </source>
</evidence>
<dbReference type="PRINTS" id="PR00625">
    <property type="entry name" value="JDOMAIN"/>
</dbReference>
<dbReference type="Gene3D" id="2.60.260.20">
    <property type="entry name" value="Urease metallochaperone UreE, N-terminal domain"/>
    <property type="match status" value="2"/>
</dbReference>
<protein>
    <submittedName>
        <fullName evidence="4">EOG090X02IK</fullName>
    </submittedName>
</protein>
<dbReference type="InterPro" id="IPR002939">
    <property type="entry name" value="DnaJ_C"/>
</dbReference>
<proteinExistence type="evidence at transcript level"/>
<dbReference type="PROSITE" id="PS50076">
    <property type="entry name" value="DNAJ_2"/>
    <property type="match status" value="1"/>
</dbReference>
<dbReference type="InterPro" id="IPR001623">
    <property type="entry name" value="DnaJ_domain"/>
</dbReference>
<dbReference type="CDD" id="cd10747">
    <property type="entry name" value="DnaJ_C"/>
    <property type="match status" value="1"/>
</dbReference>
<dbReference type="PANTHER" id="PTHR44298:SF1">
    <property type="entry name" value="DNAJ HOMOLOG SUBFAMILY B MEMBER 11"/>
    <property type="match status" value="1"/>
</dbReference>
<dbReference type="Gene3D" id="1.10.287.110">
    <property type="entry name" value="DnaJ domain"/>
    <property type="match status" value="1"/>
</dbReference>
<dbReference type="FunFam" id="2.60.260.20:FF:000013">
    <property type="entry name" value="DnaJ subfamily B member 11"/>
    <property type="match status" value="1"/>
</dbReference>
<accession>A0A4Y7LPB0</accession>
<dbReference type="CDD" id="cd06257">
    <property type="entry name" value="DnaJ"/>
    <property type="match status" value="1"/>
</dbReference>
<feature type="domain" description="J" evidence="3">
    <location>
        <begin position="485"/>
        <end position="550"/>
    </location>
</feature>
<gene>
    <name evidence="4" type="primary">EOG090X02IK</name>
</gene>
<dbReference type="GO" id="GO:0005783">
    <property type="term" value="C:endoplasmic reticulum"/>
    <property type="evidence" value="ECO:0007669"/>
    <property type="project" value="TreeGrafter"/>
</dbReference>
<keyword evidence="1" id="KW-0732">Signal</keyword>
<dbReference type="SUPFAM" id="SSF49493">
    <property type="entry name" value="HSP40/DnaJ peptide-binding domain"/>
    <property type="match status" value="2"/>
</dbReference>
<dbReference type="InterPro" id="IPR018253">
    <property type="entry name" value="DnaJ_domain_CS"/>
</dbReference>
<evidence type="ECO:0000256" key="1">
    <source>
        <dbReference type="ARBA" id="ARBA00022729"/>
    </source>
</evidence>
<dbReference type="AlphaFoldDB" id="A0A4Y7LPB0"/>
<evidence type="ECO:0000256" key="2">
    <source>
        <dbReference type="ARBA" id="ARBA00023180"/>
    </source>
</evidence>
<dbReference type="FunFam" id="1.10.287.110:FF:000040">
    <property type="entry name" value="dnaJ homolog subfamily B member 11"/>
    <property type="match status" value="1"/>
</dbReference>
<dbReference type="SUPFAM" id="SSF46565">
    <property type="entry name" value="Chaperone J-domain"/>
    <property type="match status" value="1"/>
</dbReference>
<sequence>MTRYLNAFEDQAGECRNSVDCVFKTILSSKLCWGYEHDCPNHLGYSSAHCPSDDRGWSDSKSQQLQTFFDQADFGFVKQQKESKSVICKPQSNGDSFLECSPYLQFCRGSNLYIDFRDLSKRKDHPFRYKMDVLKKGQIGGHCELNTTKLKEESVHLSPLQSWGPEIQHFEKLSHKIERESPICDLYIEKPTFIMKLDATVNMYHHFCDFFNLYTSLHVNGTHKDMFSRDINILIWETYSYYSNFGITWSAFTANPIKNLRSFEGKRVCFKEALFPLLPRMIFGLYYNTPVVWGCQDSGLFHAFSKFILHRLKVPKRSAAIEEEPVIRITLLSRNTQFRRILNEEELIQKLKFSSRRFIVNKVEFTHETDFLQQLKVIQDTDILIGMHGAGLTHLLFLPDWAAVFELYNCGDEHCYKDLARLRGVAYETWSAQTKVKPQDEGHHPEGGPHAKFTNYAFDADEFQKIVDRAADRVVNHETFRRMRDFYKILGIQKTASTNQIKKAYRKMAKELHPDKNTEDPNASEKFQDLGAAYETLSDPEKRELYDRCGEECVKKEGANGGGGMDPFASFFGDFGFGFGGNDNRGQREVSKGADIQMDLFVSLEELYAGNFVEITHNKPVMKPAKGTRKCNCRQEMVTRQLGPGRFQMTQQAVCDECPNVKFVTEERVLEIEIEPGMTDGQEQRFTAEGEPHVDGEPGDLRLRIQTNPHPVFERRGDDLYTNVTISLADALAGFEMVIEHLDGHKVQIVRDKVTWPGARIRKKGEGMPNYENNNLFGMLYVTFDVQFPKQELSEEAKEQIRKLLGQDAINKVYNGLRGF</sequence>
<name>A0A4Y7LPB0_9CRUS</name>
<dbReference type="Pfam" id="PF04577">
    <property type="entry name" value="Glyco_transf_61"/>
    <property type="match status" value="1"/>
</dbReference>
<reference evidence="4" key="1">
    <citation type="submission" date="2018-08" db="EMBL/GenBank/DDBJ databases">
        <authorList>
            <person name="Cornetti L."/>
        </authorList>
    </citation>
    <scope>NUCLEOTIDE SEQUENCE</scope>
    <source>
        <strain evidence="4">FI-BAL1-1</strain>
    </source>
</reference>
<dbReference type="GO" id="GO:0051787">
    <property type="term" value="F:misfolded protein binding"/>
    <property type="evidence" value="ECO:0007669"/>
    <property type="project" value="TreeGrafter"/>
</dbReference>